<dbReference type="PANTHER" id="PTHR12138:SF152">
    <property type="entry name" value="C2H2-TYPE DOMAIN-CONTAINING PROTEIN"/>
    <property type="match status" value="1"/>
</dbReference>
<proteinExistence type="predicted"/>
<evidence type="ECO:0000313" key="1">
    <source>
        <dbReference type="Ensembl" id="ENSCATP00000041147.1"/>
    </source>
</evidence>
<dbReference type="Ensembl" id="ENSCATT00000065519.1">
    <property type="protein sequence ID" value="ENSCATP00000041147.1"/>
    <property type="gene ID" value="ENSCATG00000043185.1"/>
</dbReference>
<sequence>MLECSGMILAHCSLRLSGSSNFPVSASRIAGFTGTHHHAQLISVFLVETGFHHIGQAGLELLTSGDPPAMASQSAGITGVSLCAWPVCACIKFGKSFFAARHAVLINTVFQCLLDDKSRLLKSCFLVIFGVIGPQGFKRRLDCVLHVGFIHCPKLRHQQIYE</sequence>
<dbReference type="PRINTS" id="PR02045">
    <property type="entry name" value="F138DOMAIN"/>
</dbReference>
<reference evidence="1" key="1">
    <citation type="submission" date="2025-08" db="UniProtKB">
        <authorList>
            <consortium name="Ensembl"/>
        </authorList>
    </citation>
    <scope>IDENTIFICATION</scope>
</reference>
<name>A0A2K5NUQ4_CERAT</name>
<evidence type="ECO:0000313" key="2">
    <source>
        <dbReference type="Proteomes" id="UP000233060"/>
    </source>
</evidence>
<reference evidence="1" key="2">
    <citation type="submission" date="2025-09" db="UniProtKB">
        <authorList>
            <consortium name="Ensembl"/>
        </authorList>
    </citation>
    <scope>IDENTIFICATION</scope>
</reference>
<dbReference type="Proteomes" id="UP000233060">
    <property type="component" value="Unassembled WGS sequence"/>
</dbReference>
<accession>A0A2K5NUQ4</accession>
<dbReference type="Bgee" id="ENSCATG00000043185">
    <property type="expression patterns" value="Expressed in bone marrow and 12 other cell types or tissues"/>
</dbReference>
<dbReference type="AlphaFoldDB" id="A0A2K5NUQ4"/>
<protein>
    <submittedName>
        <fullName evidence="1">Uncharacterized protein</fullName>
    </submittedName>
</protein>
<organism evidence="1 2">
    <name type="scientific">Cercocebus atys</name>
    <name type="common">Sooty mangabey</name>
    <name type="synonym">Cercocebus torquatus atys</name>
    <dbReference type="NCBI Taxonomy" id="9531"/>
    <lineage>
        <taxon>Eukaryota</taxon>
        <taxon>Metazoa</taxon>
        <taxon>Chordata</taxon>
        <taxon>Craniata</taxon>
        <taxon>Vertebrata</taxon>
        <taxon>Euteleostomi</taxon>
        <taxon>Mammalia</taxon>
        <taxon>Eutheria</taxon>
        <taxon>Euarchontoglires</taxon>
        <taxon>Primates</taxon>
        <taxon>Haplorrhini</taxon>
        <taxon>Catarrhini</taxon>
        <taxon>Cercopithecidae</taxon>
        <taxon>Cercopithecinae</taxon>
        <taxon>Cercocebus</taxon>
    </lineage>
</organism>
<dbReference type="OMA" id="CIKFGKS"/>
<dbReference type="PANTHER" id="PTHR12138">
    <property type="entry name" value="PRIMATE-EXPANDED PROTEIN FAMILY"/>
    <property type="match status" value="1"/>
</dbReference>
<keyword evidence="2" id="KW-1185">Reference proteome</keyword>
<dbReference type="GeneTree" id="ENSGT01120000271815"/>
<dbReference type="STRING" id="9531.ENSCATP00000041147"/>